<dbReference type="EC" id="3.4.21.89" evidence="4 7"/>
<dbReference type="GO" id="GO:0005886">
    <property type="term" value="C:plasma membrane"/>
    <property type="evidence" value="ECO:0007669"/>
    <property type="project" value="UniProtKB-SubCell"/>
</dbReference>
<dbReference type="RefSeq" id="WP_246165764.1">
    <property type="nucleotide sequence ID" value="NZ_BKAF01000001.1"/>
</dbReference>
<evidence type="ECO:0000256" key="7">
    <source>
        <dbReference type="RuleBase" id="RU362042"/>
    </source>
</evidence>
<gene>
    <name evidence="9" type="ORF">SAMN05216561_101270</name>
</gene>
<keyword evidence="7" id="KW-1133">Transmembrane helix</keyword>
<feature type="transmembrane region" description="Helical" evidence="7">
    <location>
        <begin position="22"/>
        <end position="49"/>
    </location>
</feature>
<reference evidence="9 10" key="1">
    <citation type="submission" date="2016-10" db="EMBL/GenBank/DDBJ databases">
        <authorList>
            <person name="de Groot N.N."/>
        </authorList>
    </citation>
    <scope>NUCLEOTIDE SEQUENCE [LARGE SCALE GENOMIC DNA]</scope>
    <source>
        <strain evidence="9 10">CGMCC 1.11156</strain>
    </source>
</reference>
<dbReference type="CDD" id="cd06530">
    <property type="entry name" value="S26_SPase_I"/>
    <property type="match status" value="1"/>
</dbReference>
<evidence type="ECO:0000256" key="5">
    <source>
        <dbReference type="ARBA" id="ARBA00022801"/>
    </source>
</evidence>
<dbReference type="PROSITE" id="PS00761">
    <property type="entry name" value="SPASE_I_3"/>
    <property type="match status" value="1"/>
</dbReference>
<evidence type="ECO:0000256" key="4">
    <source>
        <dbReference type="ARBA" id="ARBA00013208"/>
    </source>
</evidence>
<keyword evidence="7" id="KW-0472">Membrane</keyword>
<dbReference type="GO" id="GO:0009003">
    <property type="term" value="F:signal peptidase activity"/>
    <property type="evidence" value="ECO:0007669"/>
    <property type="project" value="UniProtKB-EC"/>
</dbReference>
<evidence type="ECO:0000259" key="8">
    <source>
        <dbReference type="Pfam" id="PF10502"/>
    </source>
</evidence>
<dbReference type="AlphaFoldDB" id="A0A1I3BRG6"/>
<dbReference type="PRINTS" id="PR00727">
    <property type="entry name" value="LEADERPTASE"/>
</dbReference>
<feature type="active site" evidence="6">
    <location>
        <position position="54"/>
    </location>
</feature>
<keyword evidence="5 7" id="KW-0378">Hydrolase</keyword>
<comment type="subcellular location">
    <subcellularLocation>
        <location evidence="2">Cell membrane</location>
        <topology evidence="2">Single-pass type II membrane protein</topology>
    </subcellularLocation>
    <subcellularLocation>
        <location evidence="7">Membrane</location>
        <topology evidence="7">Single-pass type II membrane protein</topology>
    </subcellularLocation>
</comment>
<organism evidence="9 10">
    <name type="scientific">Nocardioides psychrotolerans</name>
    <dbReference type="NCBI Taxonomy" id="1005945"/>
    <lineage>
        <taxon>Bacteria</taxon>
        <taxon>Bacillati</taxon>
        <taxon>Actinomycetota</taxon>
        <taxon>Actinomycetes</taxon>
        <taxon>Propionibacteriales</taxon>
        <taxon>Nocardioidaceae</taxon>
        <taxon>Nocardioides</taxon>
    </lineage>
</organism>
<keyword evidence="7" id="KW-0812">Transmembrane</keyword>
<dbReference type="InterPro" id="IPR000223">
    <property type="entry name" value="Pept_S26A_signal_pept_1"/>
</dbReference>
<dbReference type="PANTHER" id="PTHR43390:SF1">
    <property type="entry name" value="CHLOROPLAST PROCESSING PEPTIDASE"/>
    <property type="match status" value="1"/>
</dbReference>
<evidence type="ECO:0000313" key="10">
    <source>
        <dbReference type="Proteomes" id="UP000198649"/>
    </source>
</evidence>
<dbReference type="Pfam" id="PF10502">
    <property type="entry name" value="Peptidase_S26"/>
    <property type="match status" value="1"/>
</dbReference>
<feature type="domain" description="Peptidase S26" evidence="8">
    <location>
        <begin position="24"/>
        <end position="227"/>
    </location>
</feature>
<evidence type="ECO:0000256" key="2">
    <source>
        <dbReference type="ARBA" id="ARBA00004401"/>
    </source>
</evidence>
<evidence type="ECO:0000256" key="1">
    <source>
        <dbReference type="ARBA" id="ARBA00000677"/>
    </source>
</evidence>
<dbReference type="InterPro" id="IPR019533">
    <property type="entry name" value="Peptidase_S26"/>
</dbReference>
<keyword evidence="7" id="KW-0645">Protease</keyword>
<comment type="similarity">
    <text evidence="3 7">Belongs to the peptidase S26 family.</text>
</comment>
<dbReference type="PANTHER" id="PTHR43390">
    <property type="entry name" value="SIGNAL PEPTIDASE I"/>
    <property type="match status" value="1"/>
</dbReference>
<dbReference type="STRING" id="1005945.SAMN05216561_101270"/>
<name>A0A1I3BRG6_9ACTN</name>
<evidence type="ECO:0000256" key="3">
    <source>
        <dbReference type="ARBA" id="ARBA00009370"/>
    </source>
</evidence>
<comment type="catalytic activity">
    <reaction evidence="1 7">
        <text>Cleavage of hydrophobic, N-terminal signal or leader sequences from secreted and periplasmic proteins.</text>
        <dbReference type="EC" id="3.4.21.89"/>
    </reaction>
</comment>
<dbReference type="GO" id="GO:0006465">
    <property type="term" value="P:signal peptide processing"/>
    <property type="evidence" value="ECO:0007669"/>
    <property type="project" value="InterPro"/>
</dbReference>
<dbReference type="GO" id="GO:0004252">
    <property type="term" value="F:serine-type endopeptidase activity"/>
    <property type="evidence" value="ECO:0007669"/>
    <property type="project" value="InterPro"/>
</dbReference>
<evidence type="ECO:0000256" key="6">
    <source>
        <dbReference type="PIRSR" id="PIRSR600223-1"/>
    </source>
</evidence>
<proteinExistence type="inferred from homology"/>
<dbReference type="NCBIfam" id="TIGR02227">
    <property type="entry name" value="sigpep_I_bact"/>
    <property type="match status" value="1"/>
</dbReference>
<protein>
    <recommendedName>
        <fullName evidence="4 7">Signal peptidase I</fullName>
        <ecNumber evidence="4 7">3.4.21.89</ecNumber>
    </recommendedName>
</protein>
<sequence>MSDADASADSSVTEKKSRKMPLWLETIVLLTVAVALALLIKTLFVQAFYIPSASMKPGLIENDRILVQKVSYWFGGGPERGDVVVFEDPGDWLTGIQPEPTSPLVKGLGKIGLYPSGGHLVKRVIGVEGDTIVCCDEQGRLEVNGVALDEDDFIKPQPRCDGPMPGPACDWTAGPVPDGELFVMGDNRNQSADSSARLCIDAGPACDPADAFVPVDLVVGKVFALVWPLGRATFIGRPDVFAQVDDAP</sequence>
<dbReference type="InterPro" id="IPR019758">
    <property type="entry name" value="Pept_S26A_signal_pept_1_CS"/>
</dbReference>
<dbReference type="Gene3D" id="2.10.109.10">
    <property type="entry name" value="Umud Fragment, subunit A"/>
    <property type="match status" value="1"/>
</dbReference>
<dbReference type="SUPFAM" id="SSF51306">
    <property type="entry name" value="LexA/Signal peptidase"/>
    <property type="match status" value="1"/>
</dbReference>
<feature type="active site" evidence="6">
    <location>
        <position position="122"/>
    </location>
</feature>
<dbReference type="EMBL" id="FOQG01000001">
    <property type="protein sequence ID" value="SFH64509.1"/>
    <property type="molecule type" value="Genomic_DNA"/>
</dbReference>
<keyword evidence="10" id="KW-1185">Reference proteome</keyword>
<evidence type="ECO:0000313" key="9">
    <source>
        <dbReference type="EMBL" id="SFH64509.1"/>
    </source>
</evidence>
<accession>A0A1I3BRG6</accession>
<dbReference type="Proteomes" id="UP000198649">
    <property type="component" value="Unassembled WGS sequence"/>
</dbReference>
<dbReference type="InterPro" id="IPR036286">
    <property type="entry name" value="LexA/Signal_pep-like_sf"/>
</dbReference>